<protein>
    <submittedName>
        <fullName evidence="1">Uncharacterized protein</fullName>
    </submittedName>
</protein>
<dbReference type="EMBL" id="FNLM01000021">
    <property type="protein sequence ID" value="SDT86000.1"/>
    <property type="molecule type" value="Genomic_DNA"/>
</dbReference>
<accession>A0A1H2DT19</accession>
<gene>
    <name evidence="1" type="ORF">SAMN04488548_12138</name>
</gene>
<name>A0A1H2DT19_9ACTN</name>
<dbReference type="Proteomes" id="UP000183180">
    <property type="component" value="Unassembled WGS sequence"/>
</dbReference>
<dbReference type="AlphaFoldDB" id="A0A1H2DT19"/>
<organism evidence="1 2">
    <name type="scientific">Gordonia westfalica</name>
    <dbReference type="NCBI Taxonomy" id="158898"/>
    <lineage>
        <taxon>Bacteria</taxon>
        <taxon>Bacillati</taxon>
        <taxon>Actinomycetota</taxon>
        <taxon>Actinomycetes</taxon>
        <taxon>Mycobacteriales</taxon>
        <taxon>Gordoniaceae</taxon>
        <taxon>Gordonia</taxon>
    </lineage>
</organism>
<evidence type="ECO:0000313" key="2">
    <source>
        <dbReference type="Proteomes" id="UP000183180"/>
    </source>
</evidence>
<reference evidence="1 2" key="1">
    <citation type="submission" date="2016-10" db="EMBL/GenBank/DDBJ databases">
        <authorList>
            <person name="de Groot N.N."/>
        </authorList>
    </citation>
    <scope>NUCLEOTIDE SEQUENCE [LARGE SCALE GENOMIC DNA]</scope>
    <source>
        <strain evidence="1 2">DSM 44215</strain>
    </source>
</reference>
<evidence type="ECO:0000313" key="1">
    <source>
        <dbReference type="EMBL" id="SDT86000.1"/>
    </source>
</evidence>
<dbReference type="RefSeq" id="WP_074848277.1">
    <property type="nucleotide sequence ID" value="NZ_FNLM01000021.1"/>
</dbReference>
<sequence>MSVPSLESLLAEYIATQAPVSVEQAMPQAEDMAKLIRASGVHGTYGRTAFSLRTCNCSPARRT</sequence>
<proteinExistence type="predicted"/>
<dbReference type="STRING" id="158898.SAMN04488548_12138"/>